<dbReference type="EMBL" id="JACYFG010000009">
    <property type="protein sequence ID" value="MBD5779621.1"/>
    <property type="molecule type" value="Genomic_DNA"/>
</dbReference>
<name>A0A927F8E3_9BACT</name>
<organism evidence="1 2">
    <name type="scientific">Pelagicoccus enzymogenes</name>
    <dbReference type="NCBI Taxonomy" id="2773457"/>
    <lineage>
        <taxon>Bacteria</taxon>
        <taxon>Pseudomonadati</taxon>
        <taxon>Verrucomicrobiota</taxon>
        <taxon>Opitutia</taxon>
        <taxon>Puniceicoccales</taxon>
        <taxon>Pelagicoccaceae</taxon>
        <taxon>Pelagicoccus</taxon>
    </lineage>
</organism>
<dbReference type="Proteomes" id="UP000622317">
    <property type="component" value="Unassembled WGS sequence"/>
</dbReference>
<dbReference type="GO" id="GO:0036503">
    <property type="term" value="P:ERAD pathway"/>
    <property type="evidence" value="ECO:0007669"/>
    <property type="project" value="TreeGrafter"/>
</dbReference>
<keyword evidence="2" id="KW-1185">Reference proteome</keyword>
<dbReference type="InterPro" id="IPR006597">
    <property type="entry name" value="Sel1-like"/>
</dbReference>
<sequence length="366" mass="39738">MLLALSRSARSSVVFFAFFLGGDCIDTELHAVGQVAEKVSSAVEEKLLQASALQAYGLARTDEERISALAVLEPLAEKGDLNAILVVAGHYSLYPTSEADLRKSFELYLRGAESEDPTCLLLVGVKYGAGEGVEEDREKAFAFLDRAIEAGSAEAYKAKAHLLLKPETFEEAKALLWRACELGVVDAHAYLGDIFYYGEFCEADPVLALAHFEKAMEGGDAYSAVMVGDCYLQGLGGGKDSSKAYSAFIRAKELGDARAWNRLGRMYLFGEGVSFDIELSVAHFRKGIEVGDRESMIWLGVAYSVPGADFEDTEECFLWTYVAGEMGVETARSHNQDLAAYLSSKAREELKAKAAPIIAQLKEGAP</sequence>
<dbReference type="InterPro" id="IPR011990">
    <property type="entry name" value="TPR-like_helical_dom_sf"/>
</dbReference>
<evidence type="ECO:0000313" key="1">
    <source>
        <dbReference type="EMBL" id="MBD5779621.1"/>
    </source>
</evidence>
<dbReference type="SUPFAM" id="SSF81901">
    <property type="entry name" value="HCP-like"/>
    <property type="match status" value="2"/>
</dbReference>
<evidence type="ECO:0000313" key="2">
    <source>
        <dbReference type="Proteomes" id="UP000622317"/>
    </source>
</evidence>
<dbReference type="InterPro" id="IPR050767">
    <property type="entry name" value="Sel1_AlgK"/>
</dbReference>
<dbReference type="Gene3D" id="1.25.40.10">
    <property type="entry name" value="Tetratricopeptide repeat domain"/>
    <property type="match status" value="2"/>
</dbReference>
<dbReference type="PANTHER" id="PTHR11102:SF147">
    <property type="entry name" value="SEL1L ADAPTOR SUBUNIT OF ERAD E3 UBIQUITIN LIGASE"/>
    <property type="match status" value="1"/>
</dbReference>
<reference evidence="1" key="1">
    <citation type="submission" date="2020-09" db="EMBL/GenBank/DDBJ databases">
        <title>Pelagicoccus enzymogenes sp. nov. with an EPS production, isolated from marine sediment.</title>
        <authorList>
            <person name="Feng X."/>
        </authorList>
    </citation>
    <scope>NUCLEOTIDE SEQUENCE</scope>
    <source>
        <strain evidence="1">NFK12</strain>
    </source>
</reference>
<accession>A0A927F8E3</accession>
<dbReference type="PANTHER" id="PTHR11102">
    <property type="entry name" value="SEL-1-LIKE PROTEIN"/>
    <property type="match status" value="1"/>
</dbReference>
<comment type="caution">
    <text evidence="1">The sequence shown here is derived from an EMBL/GenBank/DDBJ whole genome shotgun (WGS) entry which is preliminary data.</text>
</comment>
<gene>
    <name evidence="1" type="ORF">IEN85_08945</name>
</gene>
<dbReference type="Pfam" id="PF08238">
    <property type="entry name" value="Sel1"/>
    <property type="match status" value="5"/>
</dbReference>
<dbReference type="SMART" id="SM00671">
    <property type="entry name" value="SEL1"/>
    <property type="match status" value="6"/>
</dbReference>
<dbReference type="AlphaFoldDB" id="A0A927F8E3"/>
<proteinExistence type="predicted"/>
<protein>
    <submittedName>
        <fullName evidence="1">Sel1 repeat family protein</fullName>
    </submittedName>
</protein>